<keyword evidence="2" id="KW-1185">Reference proteome</keyword>
<reference evidence="1" key="1">
    <citation type="submission" date="2020-08" db="EMBL/GenBank/DDBJ databases">
        <title>Multicomponent nature underlies the extraordinary mechanical properties of spider dragline silk.</title>
        <authorList>
            <person name="Kono N."/>
            <person name="Nakamura H."/>
            <person name="Mori M."/>
            <person name="Yoshida Y."/>
            <person name="Ohtoshi R."/>
            <person name="Malay A.D."/>
            <person name="Moran D.A.P."/>
            <person name="Tomita M."/>
            <person name="Numata K."/>
            <person name="Arakawa K."/>
        </authorList>
    </citation>
    <scope>NUCLEOTIDE SEQUENCE</scope>
</reference>
<evidence type="ECO:0000313" key="2">
    <source>
        <dbReference type="Proteomes" id="UP000886998"/>
    </source>
</evidence>
<dbReference type="AlphaFoldDB" id="A0A8X6XBR9"/>
<protein>
    <submittedName>
        <fullName evidence="1">Uncharacterized protein</fullName>
    </submittedName>
</protein>
<dbReference type="Proteomes" id="UP000886998">
    <property type="component" value="Unassembled WGS sequence"/>
</dbReference>
<organism evidence="1 2">
    <name type="scientific">Trichonephila inaurata madagascariensis</name>
    <dbReference type="NCBI Taxonomy" id="2747483"/>
    <lineage>
        <taxon>Eukaryota</taxon>
        <taxon>Metazoa</taxon>
        <taxon>Ecdysozoa</taxon>
        <taxon>Arthropoda</taxon>
        <taxon>Chelicerata</taxon>
        <taxon>Arachnida</taxon>
        <taxon>Araneae</taxon>
        <taxon>Araneomorphae</taxon>
        <taxon>Entelegynae</taxon>
        <taxon>Araneoidea</taxon>
        <taxon>Nephilidae</taxon>
        <taxon>Trichonephila</taxon>
        <taxon>Trichonephila inaurata</taxon>
    </lineage>
</organism>
<accession>A0A8X6XBR9</accession>
<evidence type="ECO:0000313" key="1">
    <source>
        <dbReference type="EMBL" id="GFY50630.1"/>
    </source>
</evidence>
<comment type="caution">
    <text evidence="1">The sequence shown here is derived from an EMBL/GenBank/DDBJ whole genome shotgun (WGS) entry which is preliminary data.</text>
</comment>
<dbReference type="EMBL" id="BMAV01007598">
    <property type="protein sequence ID" value="GFY50630.1"/>
    <property type="molecule type" value="Genomic_DNA"/>
</dbReference>
<gene>
    <name evidence="1" type="ORF">TNIN_432131</name>
</gene>
<sequence length="103" mass="12619">MTRYEMDGYIIHNTKTDKIVKMKHTRSLDVVYMDVFWGYRQEKTPVLYRRLKALEKGMKCRSRMETFYDKKKNDRFIGNIWKQIKKFSRNILGKDQLTMKLSR</sequence>
<proteinExistence type="predicted"/>
<name>A0A8X6XBR9_9ARAC</name>